<proteinExistence type="predicted"/>
<evidence type="ECO:0000313" key="1">
    <source>
        <dbReference type="Proteomes" id="UP000887566"/>
    </source>
</evidence>
<keyword evidence="1" id="KW-1185">Reference proteome</keyword>
<sequence>MIAAANSQPYRKKCKGVVYDGLDMYAACHITACRSSCFGELGRNIGKSKEQLQRRYGQDKWKQTYKTDNSAYSKQKKQPWIEKRGRQSFRKSMVHQHQQWPTGSAGDYVQMHISGFIDIDRFTVNGSRCLNACSSCKVYIWNNLHAIFILKFRMKESGYLVYVKGTYHSVRYMPAFNMFCMRLTHS</sequence>
<name>A0A914V168_9BILA</name>
<dbReference type="AlphaFoldDB" id="A0A914V168"/>
<accession>A0A914V168</accession>
<dbReference type="Proteomes" id="UP000887566">
    <property type="component" value="Unplaced"/>
</dbReference>
<organism evidence="1 2">
    <name type="scientific">Plectus sambesii</name>
    <dbReference type="NCBI Taxonomy" id="2011161"/>
    <lineage>
        <taxon>Eukaryota</taxon>
        <taxon>Metazoa</taxon>
        <taxon>Ecdysozoa</taxon>
        <taxon>Nematoda</taxon>
        <taxon>Chromadorea</taxon>
        <taxon>Plectida</taxon>
        <taxon>Plectina</taxon>
        <taxon>Plectoidea</taxon>
        <taxon>Plectidae</taxon>
        <taxon>Plectus</taxon>
    </lineage>
</organism>
<reference evidence="2" key="1">
    <citation type="submission" date="2022-11" db="UniProtKB">
        <authorList>
            <consortium name="WormBaseParasite"/>
        </authorList>
    </citation>
    <scope>IDENTIFICATION</scope>
</reference>
<dbReference type="WBParaSite" id="PSAMB.scaffold1435size31569.g13069.t1">
    <property type="protein sequence ID" value="PSAMB.scaffold1435size31569.g13069.t1"/>
    <property type="gene ID" value="PSAMB.scaffold1435size31569.g13069"/>
</dbReference>
<protein>
    <submittedName>
        <fullName evidence="2">Uncharacterized protein</fullName>
    </submittedName>
</protein>
<evidence type="ECO:0000313" key="2">
    <source>
        <dbReference type="WBParaSite" id="PSAMB.scaffold1435size31569.g13069.t1"/>
    </source>
</evidence>